<keyword evidence="2" id="KW-1185">Reference proteome</keyword>
<comment type="caution">
    <text evidence="1">The sequence shown here is derived from an EMBL/GenBank/DDBJ whole genome shotgun (WGS) entry which is preliminary data.</text>
</comment>
<accession>A0ABU1M242</accession>
<reference evidence="1 2" key="1">
    <citation type="submission" date="2023-07" db="EMBL/GenBank/DDBJ databases">
        <title>Sorghum-associated microbial communities from plants grown in Nebraska, USA.</title>
        <authorList>
            <person name="Schachtman D."/>
        </authorList>
    </citation>
    <scope>NUCLEOTIDE SEQUENCE [LARGE SCALE GENOMIC DNA]</scope>
    <source>
        <strain evidence="1 2">DS1316</strain>
    </source>
</reference>
<evidence type="ECO:0008006" key="3">
    <source>
        <dbReference type="Google" id="ProtNLM"/>
    </source>
</evidence>
<organism evidence="1 2">
    <name type="scientific">Paraburkholderia terricola</name>
    <dbReference type="NCBI Taxonomy" id="169427"/>
    <lineage>
        <taxon>Bacteria</taxon>
        <taxon>Pseudomonadati</taxon>
        <taxon>Pseudomonadota</taxon>
        <taxon>Betaproteobacteria</taxon>
        <taxon>Burkholderiales</taxon>
        <taxon>Burkholderiaceae</taxon>
        <taxon>Paraburkholderia</taxon>
    </lineage>
</organism>
<protein>
    <recommendedName>
        <fullName evidence="3">Transposase IS116/IS110/IS902 family protein</fullName>
    </recommendedName>
</protein>
<dbReference type="RefSeq" id="WP_310127100.1">
    <property type="nucleotide sequence ID" value="NZ_JAVDRP010000024.1"/>
</dbReference>
<dbReference type="Proteomes" id="UP001264340">
    <property type="component" value="Unassembled WGS sequence"/>
</dbReference>
<evidence type="ECO:0000313" key="1">
    <source>
        <dbReference type="EMBL" id="MDR6412805.1"/>
    </source>
</evidence>
<evidence type="ECO:0000313" key="2">
    <source>
        <dbReference type="Proteomes" id="UP001264340"/>
    </source>
</evidence>
<gene>
    <name evidence="1" type="ORF">J2804_006241</name>
</gene>
<dbReference type="EMBL" id="JAVDRP010000024">
    <property type="protein sequence ID" value="MDR6412805.1"/>
    <property type="molecule type" value="Genomic_DNA"/>
</dbReference>
<sequence>MDESRIFFCDVRERLKASSGLISHWRNLQLHHVVTDVTGATGMRIICATVAGERDPGVLAAMRDRNCRSSVETIRAAMVGNYLPEHVFALQQALALYDFYQARVDECDAQIERTLAMLAADRPVPQEPLTKARNRAQQPNALSFDVRDLMYQLAGADLTQIHRIGSYLAVRPVAECGTDLSRWPTAKHFTSG</sequence>
<proteinExistence type="predicted"/>
<name>A0ABU1M242_9BURK</name>